<proteinExistence type="predicted"/>
<dbReference type="GO" id="GO:0004534">
    <property type="term" value="F:5'-3' RNA exonuclease activity"/>
    <property type="evidence" value="ECO:0007669"/>
    <property type="project" value="TreeGrafter"/>
</dbReference>
<dbReference type="CDD" id="cd07432">
    <property type="entry name" value="PHP_HisPPase"/>
    <property type="match status" value="1"/>
</dbReference>
<protein>
    <recommendedName>
        <fullName evidence="1">Polymerase/histidinol phosphatase N-terminal domain-containing protein</fullName>
    </recommendedName>
</protein>
<dbReference type="Gene3D" id="3.20.20.140">
    <property type="entry name" value="Metal-dependent hydrolases"/>
    <property type="match status" value="1"/>
</dbReference>
<dbReference type="Proteomes" id="UP000184389">
    <property type="component" value="Unassembled WGS sequence"/>
</dbReference>
<dbReference type="PANTHER" id="PTHR42924">
    <property type="entry name" value="EXONUCLEASE"/>
    <property type="match status" value="1"/>
</dbReference>
<evidence type="ECO:0000313" key="3">
    <source>
        <dbReference type="Proteomes" id="UP000184389"/>
    </source>
</evidence>
<organism evidence="2 3">
    <name type="scientific">Sporanaerobacter acetigenes DSM 13106</name>
    <dbReference type="NCBI Taxonomy" id="1123281"/>
    <lineage>
        <taxon>Bacteria</taxon>
        <taxon>Bacillati</taxon>
        <taxon>Bacillota</taxon>
        <taxon>Tissierellia</taxon>
        <taxon>Tissierellales</taxon>
        <taxon>Sporanaerobacteraceae</taxon>
        <taxon>Sporanaerobacter</taxon>
    </lineage>
</organism>
<dbReference type="InterPro" id="IPR004013">
    <property type="entry name" value="PHP_dom"/>
</dbReference>
<dbReference type="GO" id="GO:0035312">
    <property type="term" value="F:5'-3' DNA exonuclease activity"/>
    <property type="evidence" value="ECO:0007669"/>
    <property type="project" value="TreeGrafter"/>
</dbReference>
<dbReference type="SUPFAM" id="SSF89550">
    <property type="entry name" value="PHP domain-like"/>
    <property type="match status" value="1"/>
</dbReference>
<evidence type="ECO:0000313" key="2">
    <source>
        <dbReference type="EMBL" id="SHH67983.1"/>
    </source>
</evidence>
<dbReference type="SMART" id="SM00481">
    <property type="entry name" value="POLIIIAc"/>
    <property type="match status" value="1"/>
</dbReference>
<keyword evidence="3" id="KW-1185">Reference proteome</keyword>
<dbReference type="PANTHER" id="PTHR42924:SF3">
    <property type="entry name" value="POLYMERASE_HISTIDINOL PHOSPHATASE N-TERMINAL DOMAIN-CONTAINING PROTEIN"/>
    <property type="match status" value="1"/>
</dbReference>
<sequence length="244" mass="28246">MNWVSNMDYSIDLHIHSALSPCASRDMTPNNIVNMAYIKKLDIISITDHNTMENIESIMKLGEDKNILVIPGIEVTTKEEVHVLCFFEDVKDGLKFSRRIYDSLPYIKNKEKFFEEQLILDVKDEIVGKLDKLLISRCSYTIDEVNKFASLNNGVMVPAHVNRMSYSIISTLGFIPEELQIATIEISSQGDLRKMQKFIDLSRYKKIVNSDAHDLYNISEAENFIEIDKLTREEVIKYLKEKKR</sequence>
<dbReference type="AlphaFoldDB" id="A0A1M5UZ72"/>
<feature type="domain" description="Polymerase/histidinol phosphatase N-terminal" evidence="1">
    <location>
        <begin position="11"/>
        <end position="79"/>
    </location>
</feature>
<dbReference type="Pfam" id="PF02811">
    <property type="entry name" value="PHP"/>
    <property type="match status" value="1"/>
</dbReference>
<dbReference type="InterPro" id="IPR016195">
    <property type="entry name" value="Pol/histidinol_Pase-like"/>
</dbReference>
<gene>
    <name evidence="2" type="ORF">SAMN02745180_00816</name>
</gene>
<reference evidence="2 3" key="1">
    <citation type="submission" date="2016-11" db="EMBL/GenBank/DDBJ databases">
        <authorList>
            <person name="Jaros S."/>
            <person name="Januszkiewicz K."/>
            <person name="Wedrychowicz H."/>
        </authorList>
    </citation>
    <scope>NUCLEOTIDE SEQUENCE [LARGE SCALE GENOMIC DNA]</scope>
    <source>
        <strain evidence="2 3">DSM 13106</strain>
    </source>
</reference>
<dbReference type="InterPro" id="IPR052018">
    <property type="entry name" value="PHP_domain"/>
</dbReference>
<dbReference type="RefSeq" id="WP_200796501.1">
    <property type="nucleotide sequence ID" value="NZ_FQXR01000003.1"/>
</dbReference>
<accession>A0A1M5UZ72</accession>
<dbReference type="EMBL" id="FQXR01000003">
    <property type="protein sequence ID" value="SHH67983.1"/>
    <property type="molecule type" value="Genomic_DNA"/>
</dbReference>
<dbReference type="STRING" id="1123281.SAMN02745180_00816"/>
<dbReference type="InterPro" id="IPR003141">
    <property type="entry name" value="Pol/His_phosphatase_N"/>
</dbReference>
<evidence type="ECO:0000259" key="1">
    <source>
        <dbReference type="SMART" id="SM00481"/>
    </source>
</evidence>
<name>A0A1M5UZ72_9FIRM</name>